<dbReference type="EMBL" id="CAXDID020000003">
    <property type="protein sequence ID" value="CAL5972210.1"/>
    <property type="molecule type" value="Genomic_DNA"/>
</dbReference>
<evidence type="ECO:0000313" key="2">
    <source>
        <dbReference type="EMBL" id="CAL5972210.1"/>
    </source>
</evidence>
<dbReference type="Proteomes" id="UP001642409">
    <property type="component" value="Unassembled WGS sequence"/>
</dbReference>
<protein>
    <submittedName>
        <fullName evidence="2">Hypothetical_protein</fullName>
    </submittedName>
</protein>
<evidence type="ECO:0000313" key="3">
    <source>
        <dbReference type="Proteomes" id="UP001642409"/>
    </source>
</evidence>
<comment type="caution">
    <text evidence="1">The sequence shown here is derived from an EMBL/GenBank/DDBJ whole genome shotgun (WGS) entry which is preliminary data.</text>
</comment>
<sequence length="109" mass="13029">MQYEHKIFLFFSKIIKSLFALRQMKTNATIEYLAIIQIPKQQNFMIFRGSITKCKINKNQQDLYMIQTRFRINFEVNKERTVQQLNGIANGFFKIIGRLSQPDDETFQQ</sequence>
<accession>A0AA86TSG8</accession>
<name>A0AA86TSG8_9EUKA</name>
<reference evidence="2 3" key="2">
    <citation type="submission" date="2024-07" db="EMBL/GenBank/DDBJ databases">
        <authorList>
            <person name="Akdeniz Z."/>
        </authorList>
    </citation>
    <scope>NUCLEOTIDE SEQUENCE [LARGE SCALE GENOMIC DNA]</scope>
</reference>
<keyword evidence="3" id="KW-1185">Reference proteome</keyword>
<dbReference type="AlphaFoldDB" id="A0AA86TSG8"/>
<evidence type="ECO:0000313" key="1">
    <source>
        <dbReference type="EMBL" id="CAI9927234.1"/>
    </source>
</evidence>
<dbReference type="EMBL" id="CATOUU010000380">
    <property type="protein sequence ID" value="CAI9927234.1"/>
    <property type="molecule type" value="Genomic_DNA"/>
</dbReference>
<reference evidence="1" key="1">
    <citation type="submission" date="2023-06" db="EMBL/GenBank/DDBJ databases">
        <authorList>
            <person name="Kurt Z."/>
        </authorList>
    </citation>
    <scope>NUCLEOTIDE SEQUENCE</scope>
</reference>
<organism evidence="1">
    <name type="scientific">Hexamita inflata</name>
    <dbReference type="NCBI Taxonomy" id="28002"/>
    <lineage>
        <taxon>Eukaryota</taxon>
        <taxon>Metamonada</taxon>
        <taxon>Diplomonadida</taxon>
        <taxon>Hexamitidae</taxon>
        <taxon>Hexamitinae</taxon>
        <taxon>Hexamita</taxon>
    </lineage>
</organism>
<gene>
    <name evidence="1" type="ORF">HINF_LOCUS14879</name>
    <name evidence="2" type="ORF">HINF_LOCUS1791</name>
</gene>
<proteinExistence type="predicted"/>